<feature type="region of interest" description="Disordered" evidence="2">
    <location>
        <begin position="445"/>
        <end position="547"/>
    </location>
</feature>
<sequence length="688" mass="75731">MDLSYTPHDEHPRSSQEPQPSLQTHQQAEVTISVAMVRPGNGICSDSTATDDETSTTTTFRPITSSPGNGTEEREVNGRPSSAPARTPTSAMDATPSPRPRVTRPLGTIQALGMHNNMVDMAASPHPRFIPPSDDLDSSRDDATPDRFSQLSPGLNGEPRYQCDFCSFSTHHLVHMRNHLTNHNSEHRTLKCHVCGYSTEEKCQFRRHKRTHQRTNPTSMLHCDKCHFSTLTPRKMREHYSRSHNEDFGASFISASMHMRTSTFNANPGLNRVSAGVDAGYILDMNSSRALHNYRLSQPRGTLQFDPGDPSSSIMPGCANTGFSPPSVFPAFRFGAERRLVLSDDHLGPPDTLSSLRTSMLTPRIPVTSTVTSCEYPARPANPHRPDLNNPSPLRNQNSAQSSFRAHCRSPFQPLHSPGRHRHPMTLMHGEGVKVKIEPIDCDGVSDVSSSGVPGFMLERGGVDRDRSQRYVEPQTSNQRGYLRPVYNTTPSRSFEQSNEIAPSASDVSRVSQSSEAASTRVSTQPESTGQSQRGGRRGSVDDGDSLGQHLLFSIKSETSNVAVQCSGPSGMKAESAATVTVAAAEHSTECRRQSHQLLIERGVQCELLSSSPRRVTTRTLSTDSEQQSFSGSESRCAHCGITFEDEVLFSIHIGCHSHTDPFVCNVCGKKCHNKYGFYSHIMRGHHF</sequence>
<feature type="compositionally biased region" description="Polar residues" evidence="2">
    <location>
        <begin position="516"/>
        <end position="529"/>
    </location>
</feature>
<keyword evidence="1" id="KW-0479">Metal-binding</keyword>
<gene>
    <name evidence="4" type="ORF">V1264_014298</name>
</gene>
<name>A0AAN9GIU1_9CAEN</name>
<dbReference type="GO" id="GO:0008270">
    <property type="term" value="F:zinc ion binding"/>
    <property type="evidence" value="ECO:0007669"/>
    <property type="project" value="UniProtKB-KW"/>
</dbReference>
<keyword evidence="1" id="KW-0862">Zinc</keyword>
<feature type="compositionally biased region" description="Basic and acidic residues" evidence="2">
    <location>
        <begin position="461"/>
        <end position="470"/>
    </location>
</feature>
<feature type="compositionally biased region" description="Polar residues" evidence="2">
    <location>
        <begin position="487"/>
        <end position="501"/>
    </location>
</feature>
<comment type="caution">
    <text evidence="4">The sequence shown here is derived from an EMBL/GenBank/DDBJ whole genome shotgun (WGS) entry which is preliminary data.</text>
</comment>
<dbReference type="Proteomes" id="UP001374579">
    <property type="component" value="Unassembled WGS sequence"/>
</dbReference>
<evidence type="ECO:0000259" key="3">
    <source>
        <dbReference type="PROSITE" id="PS50157"/>
    </source>
</evidence>
<keyword evidence="5" id="KW-1185">Reference proteome</keyword>
<dbReference type="PANTHER" id="PTHR47034">
    <property type="entry name" value="ZINC FINGER TRANSCRIPTION FACTOR TRPS1"/>
    <property type="match status" value="1"/>
</dbReference>
<evidence type="ECO:0000313" key="5">
    <source>
        <dbReference type="Proteomes" id="UP001374579"/>
    </source>
</evidence>
<proteinExistence type="predicted"/>
<dbReference type="PROSITE" id="PS50157">
    <property type="entry name" value="ZINC_FINGER_C2H2_2"/>
    <property type="match status" value="2"/>
</dbReference>
<keyword evidence="1" id="KW-0863">Zinc-finger</keyword>
<feature type="domain" description="C2H2-type" evidence="3">
    <location>
        <begin position="190"/>
        <end position="217"/>
    </location>
</feature>
<dbReference type="AlphaFoldDB" id="A0AAN9GIU1"/>
<feature type="compositionally biased region" description="Low complexity" evidence="2">
    <location>
        <begin position="504"/>
        <end position="515"/>
    </location>
</feature>
<feature type="region of interest" description="Disordered" evidence="2">
    <location>
        <begin position="1"/>
        <end position="104"/>
    </location>
</feature>
<feature type="compositionally biased region" description="Polar residues" evidence="2">
    <location>
        <begin position="389"/>
        <end position="404"/>
    </location>
</feature>
<feature type="domain" description="C2H2-type" evidence="3">
    <location>
        <begin position="635"/>
        <end position="662"/>
    </location>
</feature>
<evidence type="ECO:0000256" key="1">
    <source>
        <dbReference type="PROSITE-ProRule" id="PRU00042"/>
    </source>
</evidence>
<dbReference type="InterPro" id="IPR013087">
    <property type="entry name" value="Znf_C2H2_type"/>
</dbReference>
<protein>
    <recommendedName>
        <fullName evidence="3">C2H2-type domain-containing protein</fullName>
    </recommendedName>
</protein>
<feature type="compositionally biased region" description="Polar residues" evidence="2">
    <location>
        <begin position="15"/>
        <end position="30"/>
    </location>
</feature>
<dbReference type="Gene3D" id="3.30.160.60">
    <property type="entry name" value="Classic Zinc Finger"/>
    <property type="match status" value="2"/>
</dbReference>
<reference evidence="4 5" key="1">
    <citation type="submission" date="2024-02" db="EMBL/GenBank/DDBJ databases">
        <title>Chromosome-scale genome assembly of the rough periwinkle Littorina saxatilis.</title>
        <authorList>
            <person name="De Jode A."/>
            <person name="Faria R."/>
            <person name="Formenti G."/>
            <person name="Sims Y."/>
            <person name="Smith T.P."/>
            <person name="Tracey A."/>
            <person name="Wood J.M.D."/>
            <person name="Zagrodzka Z.B."/>
            <person name="Johannesson K."/>
            <person name="Butlin R.K."/>
            <person name="Leder E.H."/>
        </authorList>
    </citation>
    <scope>NUCLEOTIDE SEQUENCE [LARGE SCALE GENOMIC DNA]</scope>
    <source>
        <strain evidence="4">Snail1</strain>
        <tissue evidence="4">Muscle</tissue>
    </source>
</reference>
<feature type="region of interest" description="Disordered" evidence="2">
    <location>
        <begin position="374"/>
        <end position="406"/>
    </location>
</feature>
<feature type="compositionally biased region" description="Low complexity" evidence="2">
    <location>
        <begin position="445"/>
        <end position="455"/>
    </location>
</feature>
<dbReference type="SMART" id="SM00355">
    <property type="entry name" value="ZnF_C2H2"/>
    <property type="match status" value="5"/>
</dbReference>
<dbReference type="PANTHER" id="PTHR47034:SF1">
    <property type="entry name" value="ZINC FINGER TRANSCRIPTION FACTOR TRPS1"/>
    <property type="match status" value="1"/>
</dbReference>
<feature type="region of interest" description="Disordered" evidence="2">
    <location>
        <begin position="123"/>
        <end position="154"/>
    </location>
</feature>
<dbReference type="GO" id="GO:0006357">
    <property type="term" value="P:regulation of transcription by RNA polymerase II"/>
    <property type="evidence" value="ECO:0007669"/>
    <property type="project" value="TreeGrafter"/>
</dbReference>
<evidence type="ECO:0000256" key="2">
    <source>
        <dbReference type="SAM" id="MobiDB-lite"/>
    </source>
</evidence>
<dbReference type="GO" id="GO:0005634">
    <property type="term" value="C:nucleus"/>
    <property type="evidence" value="ECO:0007669"/>
    <property type="project" value="InterPro"/>
</dbReference>
<dbReference type="InterPro" id="IPR028440">
    <property type="entry name" value="TRPS1"/>
</dbReference>
<accession>A0AAN9GIU1</accession>
<dbReference type="PROSITE" id="PS00028">
    <property type="entry name" value="ZINC_FINGER_C2H2_1"/>
    <property type="match status" value="2"/>
</dbReference>
<dbReference type="GO" id="GO:0003700">
    <property type="term" value="F:DNA-binding transcription factor activity"/>
    <property type="evidence" value="ECO:0007669"/>
    <property type="project" value="InterPro"/>
</dbReference>
<dbReference type="SUPFAM" id="SSF57667">
    <property type="entry name" value="beta-beta-alpha zinc fingers"/>
    <property type="match status" value="1"/>
</dbReference>
<dbReference type="EMBL" id="JBAMIC010000003">
    <property type="protein sequence ID" value="KAK7110418.1"/>
    <property type="molecule type" value="Genomic_DNA"/>
</dbReference>
<feature type="compositionally biased region" description="Low complexity" evidence="2">
    <location>
        <begin position="55"/>
        <end position="66"/>
    </location>
</feature>
<dbReference type="InterPro" id="IPR036236">
    <property type="entry name" value="Znf_C2H2_sf"/>
</dbReference>
<organism evidence="4 5">
    <name type="scientific">Littorina saxatilis</name>
    <dbReference type="NCBI Taxonomy" id="31220"/>
    <lineage>
        <taxon>Eukaryota</taxon>
        <taxon>Metazoa</taxon>
        <taxon>Spiralia</taxon>
        <taxon>Lophotrochozoa</taxon>
        <taxon>Mollusca</taxon>
        <taxon>Gastropoda</taxon>
        <taxon>Caenogastropoda</taxon>
        <taxon>Littorinimorpha</taxon>
        <taxon>Littorinoidea</taxon>
        <taxon>Littorinidae</taxon>
        <taxon>Littorina</taxon>
    </lineage>
</organism>
<dbReference type="GO" id="GO:0000977">
    <property type="term" value="F:RNA polymerase II transcription regulatory region sequence-specific DNA binding"/>
    <property type="evidence" value="ECO:0007669"/>
    <property type="project" value="TreeGrafter"/>
</dbReference>
<evidence type="ECO:0000313" key="4">
    <source>
        <dbReference type="EMBL" id="KAK7110418.1"/>
    </source>
</evidence>